<protein>
    <submittedName>
        <fullName evidence="1">Uncharacterized protein</fullName>
    </submittedName>
</protein>
<dbReference type="AlphaFoldDB" id="A0A382IM10"/>
<proteinExistence type="predicted"/>
<name>A0A382IM10_9ZZZZ</name>
<organism evidence="1">
    <name type="scientific">marine metagenome</name>
    <dbReference type="NCBI Taxonomy" id="408172"/>
    <lineage>
        <taxon>unclassified sequences</taxon>
        <taxon>metagenomes</taxon>
        <taxon>ecological metagenomes</taxon>
    </lineage>
</organism>
<dbReference type="EMBL" id="UINC01068015">
    <property type="protein sequence ID" value="SVC00257.1"/>
    <property type="molecule type" value="Genomic_DNA"/>
</dbReference>
<evidence type="ECO:0000313" key="1">
    <source>
        <dbReference type="EMBL" id="SVC00257.1"/>
    </source>
</evidence>
<gene>
    <name evidence="1" type="ORF">METZ01_LOCUS253111</name>
</gene>
<sequence length="40" mass="4397">MVTIILPAFNEAEGIGELIEHIGASLSAIEGRRTWDHLVH</sequence>
<reference evidence="1" key="1">
    <citation type="submission" date="2018-05" db="EMBL/GenBank/DDBJ databases">
        <authorList>
            <person name="Lanie J.A."/>
            <person name="Ng W.-L."/>
            <person name="Kazmierczak K.M."/>
            <person name="Andrzejewski T.M."/>
            <person name="Davidsen T.M."/>
            <person name="Wayne K.J."/>
            <person name="Tettelin H."/>
            <person name="Glass J.I."/>
            <person name="Rusch D."/>
            <person name="Podicherti R."/>
            <person name="Tsui H.-C.T."/>
            <person name="Winkler M.E."/>
        </authorList>
    </citation>
    <scope>NUCLEOTIDE SEQUENCE</scope>
</reference>
<accession>A0A382IM10</accession>